<evidence type="ECO:0000313" key="3">
    <source>
        <dbReference type="EMBL" id="RCW65227.1"/>
    </source>
</evidence>
<dbReference type="OrthoDB" id="9781985at2"/>
<dbReference type="PANTHER" id="PTHR43540">
    <property type="entry name" value="PEROXYUREIDOACRYLATE/UREIDOACRYLATE AMIDOHYDROLASE-RELATED"/>
    <property type="match status" value="1"/>
</dbReference>
<dbReference type="InterPro" id="IPR000868">
    <property type="entry name" value="Isochorismatase-like_dom"/>
</dbReference>
<accession>A0A368XFF8</accession>
<gene>
    <name evidence="3" type="ORF">DES41_113151</name>
</gene>
<dbReference type="GO" id="GO:0016787">
    <property type="term" value="F:hydrolase activity"/>
    <property type="evidence" value="ECO:0007669"/>
    <property type="project" value="UniProtKB-KW"/>
</dbReference>
<evidence type="ECO:0000256" key="1">
    <source>
        <dbReference type="ARBA" id="ARBA00022801"/>
    </source>
</evidence>
<dbReference type="Gene3D" id="3.40.50.850">
    <property type="entry name" value="Isochorismatase-like"/>
    <property type="match status" value="1"/>
</dbReference>
<comment type="caution">
    <text evidence="3">The sequence shown here is derived from an EMBL/GenBank/DDBJ whole genome shotgun (WGS) entry which is preliminary data.</text>
</comment>
<dbReference type="EMBL" id="QPJK01000013">
    <property type="protein sequence ID" value="RCW65227.1"/>
    <property type="molecule type" value="Genomic_DNA"/>
</dbReference>
<dbReference type="InterPro" id="IPR050272">
    <property type="entry name" value="Isochorismatase-like_hydrls"/>
</dbReference>
<name>A0A368XFF8_9BURK</name>
<dbReference type="RefSeq" id="WP_114472009.1">
    <property type="nucleotide sequence ID" value="NZ_QPJK01000013.1"/>
</dbReference>
<dbReference type="PANTHER" id="PTHR43540:SF6">
    <property type="entry name" value="ISOCHORISMATASE-LIKE DOMAIN-CONTAINING PROTEIN"/>
    <property type="match status" value="1"/>
</dbReference>
<evidence type="ECO:0000313" key="4">
    <source>
        <dbReference type="Proteomes" id="UP000252884"/>
    </source>
</evidence>
<dbReference type="Pfam" id="PF00857">
    <property type="entry name" value="Isochorismatase"/>
    <property type="match status" value="1"/>
</dbReference>
<organism evidence="3 4">
    <name type="scientific">Pseudorhodoferax soli</name>
    <dbReference type="NCBI Taxonomy" id="545864"/>
    <lineage>
        <taxon>Bacteria</taxon>
        <taxon>Pseudomonadati</taxon>
        <taxon>Pseudomonadota</taxon>
        <taxon>Betaproteobacteria</taxon>
        <taxon>Burkholderiales</taxon>
        <taxon>Comamonadaceae</taxon>
    </lineage>
</organism>
<keyword evidence="4" id="KW-1185">Reference proteome</keyword>
<dbReference type="SUPFAM" id="SSF52499">
    <property type="entry name" value="Isochorismatase-like hydrolases"/>
    <property type="match status" value="1"/>
</dbReference>
<dbReference type="InterPro" id="IPR036380">
    <property type="entry name" value="Isochorismatase-like_sf"/>
</dbReference>
<dbReference type="AlphaFoldDB" id="A0A368XFF8"/>
<dbReference type="Proteomes" id="UP000252884">
    <property type="component" value="Unassembled WGS sequence"/>
</dbReference>
<sequence length="212" mass="22779">MPRHTPPADAEPALRATPLPRAERVLVLVDFINPLDFPGAERLVPGALRAARATARLKARLAQAGVPAIYANDHYGTWHAEFSDVLRACQALPGPRGQIARLLAPAPQDLTILKPRHSAFFATPLDLLLRQMQAREIVLVGLATDMCVQLTTAEAYMHGYSVWVPSDCTAAETPEAKRRALRHMATVMKCAVRASTAGAGPSRAGRVAAQPG</sequence>
<keyword evidence="1" id="KW-0378">Hydrolase</keyword>
<proteinExistence type="predicted"/>
<feature type="domain" description="Isochorismatase-like" evidence="2">
    <location>
        <begin position="25"/>
        <end position="186"/>
    </location>
</feature>
<protein>
    <submittedName>
        <fullName evidence="3">Nicotinamidase-related amidase</fullName>
    </submittedName>
</protein>
<reference evidence="3 4" key="1">
    <citation type="submission" date="2018-07" db="EMBL/GenBank/DDBJ databases">
        <title>Genomic Encyclopedia of Type Strains, Phase IV (KMG-IV): sequencing the most valuable type-strain genomes for metagenomic binning, comparative biology and taxonomic classification.</title>
        <authorList>
            <person name="Goeker M."/>
        </authorList>
    </citation>
    <scope>NUCLEOTIDE SEQUENCE [LARGE SCALE GENOMIC DNA]</scope>
    <source>
        <strain evidence="3 4">DSM 21634</strain>
    </source>
</reference>
<dbReference type="CDD" id="cd00431">
    <property type="entry name" value="cysteine_hydrolases"/>
    <property type="match status" value="1"/>
</dbReference>
<evidence type="ECO:0000259" key="2">
    <source>
        <dbReference type="Pfam" id="PF00857"/>
    </source>
</evidence>